<keyword evidence="5" id="KW-1185">Reference proteome</keyword>
<feature type="region of interest" description="Disordered" evidence="2">
    <location>
        <begin position="264"/>
        <end position="293"/>
    </location>
</feature>
<dbReference type="GO" id="GO:0016020">
    <property type="term" value="C:membrane"/>
    <property type="evidence" value="ECO:0007669"/>
    <property type="project" value="TreeGrafter"/>
</dbReference>
<reference evidence="4" key="1">
    <citation type="submission" date="2023-07" db="EMBL/GenBank/DDBJ databases">
        <authorList>
            <consortium name="AG Swart"/>
            <person name="Singh M."/>
            <person name="Singh A."/>
            <person name="Seah K."/>
            <person name="Emmerich C."/>
        </authorList>
    </citation>
    <scope>NUCLEOTIDE SEQUENCE</scope>
    <source>
        <strain evidence="4">DP1</strain>
    </source>
</reference>
<sequence>MEVEEDLYNFGQELLNNFDKERANKILSDQTKELEQKLEQEEDNLLRPTDKDALGDKYSKWDKIDQTIKKREHFEQKAEKDKSDLNKNLMEQMMGCSQNHSKEMAIYNRSFKEKIEVITDFKEKGNQYFNQNDLQKASYFYEQALLQFHYLIPDNKEEEDITNPLHVKCHLNKAICLYKQKRYQEAIENTYQALNIDPNNTKGLYRQALCNREIDEFDKAVEDVEKALKIEPENTQLKELQKKLKEDIKNYISQSKKVYGKMMESRKEETTKEEEDEVKCQEGTSPSTQNGAKIKQKVLSKEMGIKEEITQKLSQNVTPKEEPKVVEINSDTPESESSDDGSEHNVYQVGEAVEEVKEEIKTYSGEDDRYANLEARVQKIEEIVKEMKYSMDVLKGFGAIPHRMPTDEEREEVLKRQDQIKPVRKSKQSDKNKEQEKEFSWDIGIILGLFMMMFVIAVGTSEVIVWLRSSA</sequence>
<gene>
    <name evidence="4" type="ORF">ECRASSUSDP1_LOCUS8889</name>
</gene>
<feature type="repeat" description="TPR" evidence="1">
    <location>
        <begin position="167"/>
        <end position="200"/>
    </location>
</feature>
<protein>
    <submittedName>
        <fullName evidence="4">Uncharacterized protein</fullName>
    </submittedName>
</protein>
<dbReference type="Pfam" id="PF13181">
    <property type="entry name" value="TPR_8"/>
    <property type="match status" value="1"/>
</dbReference>
<dbReference type="SMART" id="SM00028">
    <property type="entry name" value="TPR"/>
    <property type="match status" value="3"/>
</dbReference>
<dbReference type="AlphaFoldDB" id="A0AAD1XEB1"/>
<dbReference type="GO" id="GO:0012505">
    <property type="term" value="C:endomembrane system"/>
    <property type="evidence" value="ECO:0007669"/>
    <property type="project" value="TreeGrafter"/>
</dbReference>
<dbReference type="SUPFAM" id="SSF48452">
    <property type="entry name" value="TPR-like"/>
    <property type="match status" value="1"/>
</dbReference>
<feature type="compositionally biased region" description="Polar residues" evidence="2">
    <location>
        <begin position="282"/>
        <end position="291"/>
    </location>
</feature>
<dbReference type="InterPro" id="IPR011990">
    <property type="entry name" value="TPR-like_helical_dom_sf"/>
</dbReference>
<dbReference type="PANTHER" id="PTHR46512:SF1">
    <property type="entry name" value="PEPTIDYLPROLYL ISOMERASE"/>
    <property type="match status" value="1"/>
</dbReference>
<dbReference type="GO" id="GO:0005740">
    <property type="term" value="C:mitochondrial envelope"/>
    <property type="evidence" value="ECO:0007669"/>
    <property type="project" value="TreeGrafter"/>
</dbReference>
<accession>A0AAD1XEB1</accession>
<feature type="region of interest" description="Disordered" evidence="2">
    <location>
        <begin position="310"/>
        <end position="344"/>
    </location>
</feature>
<dbReference type="GO" id="GO:0044183">
    <property type="term" value="F:protein folding chaperone"/>
    <property type="evidence" value="ECO:0007669"/>
    <property type="project" value="TreeGrafter"/>
</dbReference>
<keyword evidence="1" id="KW-0802">TPR repeat</keyword>
<name>A0AAD1XEB1_EUPCR</name>
<evidence type="ECO:0000256" key="2">
    <source>
        <dbReference type="SAM" id="MobiDB-lite"/>
    </source>
</evidence>
<keyword evidence="3" id="KW-0472">Membrane</keyword>
<feature type="transmembrane region" description="Helical" evidence="3">
    <location>
        <begin position="443"/>
        <end position="467"/>
    </location>
</feature>
<dbReference type="PROSITE" id="PS50005">
    <property type="entry name" value="TPR"/>
    <property type="match status" value="2"/>
</dbReference>
<proteinExistence type="predicted"/>
<dbReference type="GO" id="GO:0005829">
    <property type="term" value="C:cytosol"/>
    <property type="evidence" value="ECO:0007669"/>
    <property type="project" value="TreeGrafter"/>
</dbReference>
<keyword evidence="3" id="KW-0812">Transmembrane</keyword>
<dbReference type="Proteomes" id="UP001295684">
    <property type="component" value="Unassembled WGS sequence"/>
</dbReference>
<dbReference type="PANTHER" id="PTHR46512">
    <property type="entry name" value="PEPTIDYLPROLYL ISOMERASE"/>
    <property type="match status" value="1"/>
</dbReference>
<evidence type="ECO:0000256" key="3">
    <source>
        <dbReference type="SAM" id="Phobius"/>
    </source>
</evidence>
<evidence type="ECO:0000256" key="1">
    <source>
        <dbReference type="PROSITE-ProRule" id="PRU00339"/>
    </source>
</evidence>
<comment type="caution">
    <text evidence="4">The sequence shown here is derived from an EMBL/GenBank/DDBJ whole genome shotgun (WGS) entry which is preliminary data.</text>
</comment>
<organism evidence="4 5">
    <name type="scientific">Euplotes crassus</name>
    <dbReference type="NCBI Taxonomy" id="5936"/>
    <lineage>
        <taxon>Eukaryota</taxon>
        <taxon>Sar</taxon>
        <taxon>Alveolata</taxon>
        <taxon>Ciliophora</taxon>
        <taxon>Intramacronucleata</taxon>
        <taxon>Spirotrichea</taxon>
        <taxon>Hypotrichia</taxon>
        <taxon>Euplotida</taxon>
        <taxon>Euplotidae</taxon>
        <taxon>Moneuplotes</taxon>
    </lineage>
</organism>
<evidence type="ECO:0000313" key="4">
    <source>
        <dbReference type="EMBL" id="CAI2367601.1"/>
    </source>
</evidence>
<feature type="repeat" description="TPR" evidence="1">
    <location>
        <begin position="201"/>
        <end position="234"/>
    </location>
</feature>
<evidence type="ECO:0000313" key="5">
    <source>
        <dbReference type="Proteomes" id="UP001295684"/>
    </source>
</evidence>
<dbReference type="InterPro" id="IPR019734">
    <property type="entry name" value="TPR_rpt"/>
</dbReference>
<keyword evidence="3" id="KW-1133">Transmembrane helix</keyword>
<dbReference type="EMBL" id="CAMPGE010008713">
    <property type="protein sequence ID" value="CAI2367601.1"/>
    <property type="molecule type" value="Genomic_DNA"/>
</dbReference>
<feature type="region of interest" description="Disordered" evidence="2">
    <location>
        <begin position="405"/>
        <end position="433"/>
    </location>
</feature>
<dbReference type="InterPro" id="IPR050754">
    <property type="entry name" value="FKBP4/5/8-like"/>
</dbReference>
<dbReference type="Gene3D" id="1.25.40.10">
    <property type="entry name" value="Tetratricopeptide repeat domain"/>
    <property type="match status" value="1"/>
</dbReference>
<dbReference type="Pfam" id="PF00515">
    <property type="entry name" value="TPR_1"/>
    <property type="match status" value="1"/>
</dbReference>